<dbReference type="AlphaFoldDB" id="A0A5M9M8T5"/>
<evidence type="ECO:0000256" key="1">
    <source>
        <dbReference type="ARBA" id="ARBA00004477"/>
    </source>
</evidence>
<accession>A0A5M9M8T5</accession>
<protein>
    <recommendedName>
        <fullName evidence="4 11">GPI ethanolamine phosphate transferase 2</fullName>
    </recommendedName>
</protein>
<dbReference type="GO" id="GO:0005789">
    <property type="term" value="C:endoplasmic reticulum membrane"/>
    <property type="evidence" value="ECO:0007669"/>
    <property type="project" value="UniProtKB-SubCell"/>
</dbReference>
<name>A0A5M9M8T5_9EURO</name>
<evidence type="ECO:0000256" key="10">
    <source>
        <dbReference type="ARBA" id="ARBA00023136"/>
    </source>
</evidence>
<proteinExistence type="inferred from homology"/>
<dbReference type="OrthoDB" id="272139at2759"/>
<dbReference type="RefSeq" id="XP_033422543.1">
    <property type="nucleotide sequence ID" value="XM_033574525.1"/>
</dbReference>
<evidence type="ECO:0000256" key="9">
    <source>
        <dbReference type="ARBA" id="ARBA00022989"/>
    </source>
</evidence>
<evidence type="ECO:0000256" key="8">
    <source>
        <dbReference type="ARBA" id="ARBA00022824"/>
    </source>
</evidence>
<sequence length="238" mass="26461">MPRLKALTTGSVPSFLDVILNIADTDTSSTLAYQDTWLAQFKTKGGQLVMYGDDTWLKLFPGMFSRADGTTSFFVSDFTEVDNNVTRHVPNELLQDDWSALIMHYLGLDHIGHKFGPRSPHMITKQHEMDSIITQVYTALEREEHLQSTLFIVCGDHGMTDAGNHGGSSMGETSPALLFISPMFKALKTRNESPTEPLIDLQYYRTVEQTDITPTLAALLGLPIPLNSLGIFIPELLN</sequence>
<keyword evidence="6 11" id="KW-0808">Transferase</keyword>
<dbReference type="GO" id="GO:0006506">
    <property type="term" value="P:GPI anchor biosynthetic process"/>
    <property type="evidence" value="ECO:0007669"/>
    <property type="project" value="UniProtKB-UniPathway"/>
</dbReference>
<dbReference type="Pfam" id="PF01663">
    <property type="entry name" value="Phosphodiest"/>
    <property type="match status" value="1"/>
</dbReference>
<evidence type="ECO:0000256" key="5">
    <source>
        <dbReference type="ARBA" id="ARBA00022502"/>
    </source>
</evidence>
<evidence type="ECO:0000313" key="13">
    <source>
        <dbReference type="Proteomes" id="UP000324241"/>
    </source>
</evidence>
<comment type="pathway">
    <text evidence="2 11">Glycolipid biosynthesis; glycosylphosphatidylinositol-anchor biosynthesis.</text>
</comment>
<comment type="subcellular location">
    <subcellularLocation>
        <location evidence="1 11">Endoplasmic reticulum membrane</location>
        <topology evidence="1 11">Multi-pass membrane protein</topology>
    </subcellularLocation>
</comment>
<dbReference type="SUPFAM" id="SSF53649">
    <property type="entry name" value="Alkaline phosphatase-like"/>
    <property type="match status" value="1"/>
</dbReference>
<dbReference type="InterPro" id="IPR002591">
    <property type="entry name" value="Phosphodiest/P_Trfase"/>
</dbReference>
<dbReference type="InterPro" id="IPR039527">
    <property type="entry name" value="PIGG/GPI7"/>
</dbReference>
<keyword evidence="7" id="KW-0812">Transmembrane</keyword>
<dbReference type="UniPathway" id="UPA00196"/>
<dbReference type="Gene3D" id="3.40.720.10">
    <property type="entry name" value="Alkaline Phosphatase, subunit A"/>
    <property type="match status" value="1"/>
</dbReference>
<comment type="function">
    <text evidence="11">Ethanolamine phosphate transferase involved in glycosylphosphatidylinositol-anchor biosynthesis. Transfers ethanolamine phosphate to the GPI second mannose.</text>
</comment>
<keyword evidence="5 11" id="KW-0337">GPI-anchor biosynthesis</keyword>
<evidence type="ECO:0000256" key="11">
    <source>
        <dbReference type="RuleBase" id="RU367106"/>
    </source>
</evidence>
<dbReference type="GeneID" id="54332645"/>
<keyword evidence="10" id="KW-0472">Membrane</keyword>
<dbReference type="InterPro" id="IPR017850">
    <property type="entry name" value="Alkaline_phosphatase_core_sf"/>
</dbReference>
<evidence type="ECO:0000256" key="2">
    <source>
        <dbReference type="ARBA" id="ARBA00004687"/>
    </source>
</evidence>
<dbReference type="InterPro" id="IPR037674">
    <property type="entry name" value="PIG-G_N"/>
</dbReference>
<dbReference type="PANTHER" id="PTHR23072">
    <property type="entry name" value="PHOSPHATIDYLINOSITOL GLYCAN-RELATED"/>
    <property type="match status" value="1"/>
</dbReference>
<dbReference type="PANTHER" id="PTHR23072:SF0">
    <property type="entry name" value="GPI ETHANOLAMINE PHOSPHATE TRANSFERASE 2"/>
    <property type="match status" value="1"/>
</dbReference>
<dbReference type="GO" id="GO:0051267">
    <property type="term" value="F:CP2 mannose-ethanolamine phosphotransferase activity"/>
    <property type="evidence" value="ECO:0007669"/>
    <property type="project" value="TreeGrafter"/>
</dbReference>
<evidence type="ECO:0000256" key="4">
    <source>
        <dbReference type="ARBA" id="ARBA00020830"/>
    </source>
</evidence>
<dbReference type="VEuPathDB" id="FungiDB:EYZ11_002327"/>
<reference evidence="12 13" key="1">
    <citation type="submission" date="2019-08" db="EMBL/GenBank/DDBJ databases">
        <title>The genome sequence of a newly discovered highly antifungal drug resistant Aspergillus species, Aspergillus tanneri NIH 1004.</title>
        <authorList>
            <person name="Mounaud S."/>
            <person name="Singh I."/>
            <person name="Joardar V."/>
            <person name="Pakala S."/>
            <person name="Pakala S."/>
            <person name="Venepally P."/>
            <person name="Chung J.K."/>
            <person name="Losada L."/>
            <person name="Nierman W.C."/>
        </authorList>
    </citation>
    <scope>NUCLEOTIDE SEQUENCE [LARGE SCALE GENOMIC DNA]</scope>
    <source>
        <strain evidence="12 13">NIH1004</strain>
    </source>
</reference>
<evidence type="ECO:0000256" key="7">
    <source>
        <dbReference type="ARBA" id="ARBA00022692"/>
    </source>
</evidence>
<keyword evidence="8 11" id="KW-0256">Endoplasmic reticulum</keyword>
<dbReference type="EMBL" id="QUQM01000005">
    <property type="protein sequence ID" value="KAA8643181.1"/>
    <property type="molecule type" value="Genomic_DNA"/>
</dbReference>
<keyword evidence="9" id="KW-1133">Transmembrane helix</keyword>
<gene>
    <name evidence="12" type="primary">LAS21</name>
    <name evidence="12" type="ORF">ATNIH1004_009943</name>
</gene>
<evidence type="ECO:0000313" key="12">
    <source>
        <dbReference type="EMBL" id="KAA8643181.1"/>
    </source>
</evidence>
<dbReference type="CDD" id="cd16024">
    <property type="entry name" value="GPI_EPT_2"/>
    <property type="match status" value="1"/>
</dbReference>
<comment type="similarity">
    <text evidence="3 11">Belongs to the PIGG/PIGN/PIGO family. PIGG subfamily.</text>
</comment>
<organism evidence="12 13">
    <name type="scientific">Aspergillus tanneri</name>
    <dbReference type="NCBI Taxonomy" id="1220188"/>
    <lineage>
        <taxon>Eukaryota</taxon>
        <taxon>Fungi</taxon>
        <taxon>Dikarya</taxon>
        <taxon>Ascomycota</taxon>
        <taxon>Pezizomycotina</taxon>
        <taxon>Eurotiomycetes</taxon>
        <taxon>Eurotiomycetidae</taxon>
        <taxon>Eurotiales</taxon>
        <taxon>Aspergillaceae</taxon>
        <taxon>Aspergillus</taxon>
        <taxon>Aspergillus subgen. Circumdati</taxon>
    </lineage>
</organism>
<comment type="caution">
    <text evidence="12">The sequence shown here is derived from an EMBL/GenBank/DDBJ whole genome shotgun (WGS) entry which is preliminary data.</text>
</comment>
<evidence type="ECO:0000256" key="6">
    <source>
        <dbReference type="ARBA" id="ARBA00022679"/>
    </source>
</evidence>
<evidence type="ECO:0000256" key="3">
    <source>
        <dbReference type="ARBA" id="ARBA00005315"/>
    </source>
</evidence>
<dbReference type="Proteomes" id="UP000324241">
    <property type="component" value="Unassembled WGS sequence"/>
</dbReference>